<keyword evidence="2" id="KW-0732">Signal</keyword>
<organism evidence="3 4">
    <name type="scientific">Acidithiobacillus caldus (strain ATCC 51756 / DSM 8584 / KU)</name>
    <dbReference type="NCBI Taxonomy" id="637389"/>
    <lineage>
        <taxon>Bacteria</taxon>
        <taxon>Pseudomonadati</taxon>
        <taxon>Pseudomonadota</taxon>
        <taxon>Acidithiobacillia</taxon>
        <taxon>Acidithiobacillales</taxon>
        <taxon>Acidithiobacillaceae</taxon>
        <taxon>Acidithiobacillus</taxon>
    </lineage>
</organism>
<dbReference type="Pfam" id="PF04185">
    <property type="entry name" value="Phosphoesterase"/>
    <property type="match status" value="1"/>
</dbReference>
<dbReference type="InterPro" id="IPR011045">
    <property type="entry name" value="N2O_reductase_N"/>
</dbReference>
<dbReference type="eggNOG" id="COG3511">
    <property type="taxonomic scope" value="Bacteria"/>
</dbReference>
<dbReference type="InterPro" id="IPR015943">
    <property type="entry name" value="WD40/YVTN_repeat-like_dom_sf"/>
</dbReference>
<keyword evidence="1" id="KW-0378">Hydrolase</keyword>
<dbReference type="RefSeq" id="WP_038471740.1">
    <property type="nucleotide sequence ID" value="NZ_CP005986.1"/>
</dbReference>
<dbReference type="Proteomes" id="UP000005522">
    <property type="component" value="Chromosome"/>
</dbReference>
<dbReference type="SUPFAM" id="SSF50974">
    <property type="entry name" value="Nitrous oxide reductase, N-terminal domain"/>
    <property type="match status" value="1"/>
</dbReference>
<dbReference type="Gene3D" id="2.130.10.10">
    <property type="entry name" value="YVTN repeat-like/Quinoprotein amine dehydrogenase"/>
    <property type="match status" value="2"/>
</dbReference>
<evidence type="ECO:0000313" key="3">
    <source>
        <dbReference type="EMBL" id="AIA54980.1"/>
    </source>
</evidence>
<feature type="chain" id="PRO_5001582044" evidence="2">
    <location>
        <begin position="41"/>
        <end position="973"/>
    </location>
</feature>
<dbReference type="InterPro" id="IPR007312">
    <property type="entry name" value="Phosphoesterase"/>
</dbReference>
<sequence length="973" mass="106258">MKAWTKGGHWMYRRPFSRRPAALLAGVVAILTTATPMAFADPALVAQPMQITAANRSEFTGILPTWRRVTPVGTVVSTPNFPTQVAVAGDRIGVLANGATPFQTITWFDPHLQRLARFAALSKPVPPKPVAFATPGGTAIAIDPEHTGAAGTAYATAQTASVLQKEAEDSLKAESNPQAVATTTLGKADLFQGLVAGPDGRWYATGGAADAVYALQVHAGKVTVLRSYPLHWQSFPKSQYPYVYQGNHRQKPWLFYPDSVVLGPHDKHLYVTGMLANSLARIDLVSGKTDYLNVGPYPFAVVLADQGKRLVISDWAGDGVTVVDRQGFRVLGRVRTAPPLGPHSRAAGAHPTAMVAAADGPDVWVADANSDAVVEIDSETLKPVRVLADSPYPDAPPGSYPDALALSDGKLFVANAGNDDVAVFAAKSGKLEGLIPTAWYPTALAVHGHYLYITAGKGFGTGPNLQWQYIGNMMHGLLQRVDLDELPEKLGHWTDLALADDGFSAAQRQALAEQNAKTTDFLRRHIHYVVFILRENKTFDEDFGDYRAAGSWADPHFDLYGPKELPNLYHWAAHNVLFANFMADGEVTAQGHQWTDGASDSDVVQRLWPEYYSSRGLLWNAGPGGSSSLSPGAPGSHDPYQYNRRSLGHYTNPWMSYPERLYLFNDLLAHGVSFEDFGENLSRSRDGVIRKALLAHVDATYPGWDRMLLDGTRVKAAIRWLRAHSGKRFPHFIFIWIPDDHTAGLAPCYYSPDYYVADNDHATAQLLHYLASTPQWRHMAVFLTEDDAQSGADHIDAHRTFALAMGPWVKGGDLDTAPLSQVNIVRTIEATFGLPPMSQWDANAEVISGIWRDRPRKDPMPVLPMQVAVQFNAGKCSRQLLLRREAGATGNLPTAAWLKAHTDPHGATVALAASASYTPTSLLRVPGPEQLRQEWIASKGQRSYRDFEAYLRQYAAAHGTTVASFEANEGKLQ</sequence>
<dbReference type="PANTHER" id="PTHR47197:SF3">
    <property type="entry name" value="DIHYDRO-HEME D1 DEHYDROGENASE"/>
    <property type="match status" value="1"/>
</dbReference>
<dbReference type="PANTHER" id="PTHR47197">
    <property type="entry name" value="PROTEIN NIRF"/>
    <property type="match status" value="1"/>
</dbReference>
<name>A0A059ZTM6_ACICK</name>
<feature type="signal peptide" evidence="2">
    <location>
        <begin position="1"/>
        <end position="40"/>
    </location>
</feature>
<dbReference type="HOGENOM" id="CLU_012789_0_0_6"/>
<dbReference type="AlphaFoldDB" id="A0A059ZTM6"/>
<dbReference type="InterPro" id="IPR017850">
    <property type="entry name" value="Alkaline_phosphatase_core_sf"/>
</dbReference>
<dbReference type="EMBL" id="CP005986">
    <property type="protein sequence ID" value="AIA54980.1"/>
    <property type="molecule type" value="Genomic_DNA"/>
</dbReference>
<protein>
    <submittedName>
        <fullName evidence="3">SMP-30/Gluconolaconase/LRE domain protein</fullName>
    </submittedName>
</protein>
<reference evidence="3 4" key="1">
    <citation type="journal article" date="2009" name="J. Bacteriol.">
        <title>Draft genome sequence of the extremely acidophilic bacterium Acidithiobacillus caldus ATCC 51756 reveals metabolic versatility in the genus Acidithiobacillus.</title>
        <authorList>
            <person name="Valdes J."/>
            <person name="Quatrini R."/>
            <person name="Hallberg K."/>
            <person name="Dopson M."/>
            <person name="Valenzuela P.D."/>
            <person name="Holmes D.S."/>
        </authorList>
    </citation>
    <scope>NUCLEOTIDE SEQUENCE [LARGE SCALE GENOMIC DNA]</scope>
    <source>
        <strain evidence="4">ATCC 51756 / DSM 8584 / KU</strain>
    </source>
</reference>
<dbReference type="InterPro" id="IPR051200">
    <property type="entry name" value="Host-pathogen_enzymatic-act"/>
</dbReference>
<dbReference type="KEGG" id="acz:Acaty_c1110"/>
<evidence type="ECO:0000256" key="1">
    <source>
        <dbReference type="ARBA" id="ARBA00022801"/>
    </source>
</evidence>
<dbReference type="Gene3D" id="3.40.720.10">
    <property type="entry name" value="Alkaline Phosphatase, subunit A"/>
    <property type="match status" value="1"/>
</dbReference>
<dbReference type="eggNOG" id="COG3391">
    <property type="taxonomic scope" value="Bacteria"/>
</dbReference>
<dbReference type="GO" id="GO:0016788">
    <property type="term" value="F:hydrolase activity, acting on ester bonds"/>
    <property type="evidence" value="ECO:0007669"/>
    <property type="project" value="InterPro"/>
</dbReference>
<gene>
    <name evidence="3" type="ORF">Acaty_c1110</name>
</gene>
<accession>A0A059ZTM6</accession>
<proteinExistence type="predicted"/>
<dbReference type="SUPFAM" id="SSF53649">
    <property type="entry name" value="Alkaline phosphatase-like"/>
    <property type="match status" value="1"/>
</dbReference>
<evidence type="ECO:0000313" key="4">
    <source>
        <dbReference type="Proteomes" id="UP000005522"/>
    </source>
</evidence>
<evidence type="ECO:0000256" key="2">
    <source>
        <dbReference type="SAM" id="SignalP"/>
    </source>
</evidence>